<dbReference type="OrthoDB" id="541883at2759"/>
<protein>
    <submittedName>
        <fullName evidence="3">MCAT protein</fullName>
    </submittedName>
</protein>
<feature type="domain" description="Malonyl-CoA:ACP transacylase (MAT)" evidence="2">
    <location>
        <begin position="103"/>
        <end position="407"/>
    </location>
</feature>
<gene>
    <name evidence="3" type="primary">MCAT</name>
    <name evidence="3" type="ORF">SNEC2469_LOCUS13797</name>
</gene>
<organism evidence="3 4">
    <name type="scientific">Symbiodinium necroappetens</name>
    <dbReference type="NCBI Taxonomy" id="1628268"/>
    <lineage>
        <taxon>Eukaryota</taxon>
        <taxon>Sar</taxon>
        <taxon>Alveolata</taxon>
        <taxon>Dinophyceae</taxon>
        <taxon>Suessiales</taxon>
        <taxon>Symbiodiniaceae</taxon>
        <taxon>Symbiodinium</taxon>
    </lineage>
</organism>
<evidence type="ECO:0000259" key="2">
    <source>
        <dbReference type="SMART" id="SM00827"/>
    </source>
</evidence>
<dbReference type="SMART" id="SM00827">
    <property type="entry name" value="PKS_AT"/>
    <property type="match status" value="1"/>
</dbReference>
<dbReference type="Proteomes" id="UP000601435">
    <property type="component" value="Unassembled WGS sequence"/>
</dbReference>
<dbReference type="Pfam" id="PF00698">
    <property type="entry name" value="Acyl_transf_1"/>
    <property type="match status" value="1"/>
</dbReference>
<dbReference type="EMBL" id="CAJNJA010022039">
    <property type="protein sequence ID" value="CAE7485899.1"/>
    <property type="molecule type" value="Genomic_DNA"/>
</dbReference>
<feature type="region of interest" description="Disordered" evidence="1">
    <location>
        <begin position="75"/>
        <end position="94"/>
    </location>
</feature>
<keyword evidence="4" id="KW-1185">Reference proteome</keyword>
<dbReference type="InterPro" id="IPR016035">
    <property type="entry name" value="Acyl_Trfase/lysoPLipase"/>
</dbReference>
<name>A0A812SP30_9DINO</name>
<dbReference type="SUPFAM" id="SSF52151">
    <property type="entry name" value="FabD/lysophospholipase-like"/>
    <property type="match status" value="1"/>
</dbReference>
<dbReference type="PANTHER" id="PTHR47170:SF2">
    <property type="entry name" value="MALONYL-COA:ACP TRANSACYLASE (MAT) DOMAIN-CONTAINING PROTEIN"/>
    <property type="match status" value="1"/>
</dbReference>
<dbReference type="Gene3D" id="3.40.366.10">
    <property type="entry name" value="Malonyl-Coenzyme A Acyl Carrier Protein, domain 2"/>
    <property type="match status" value="1"/>
</dbReference>
<evidence type="ECO:0000256" key="1">
    <source>
        <dbReference type="SAM" id="MobiDB-lite"/>
    </source>
</evidence>
<dbReference type="InterPro" id="IPR001227">
    <property type="entry name" value="Ac_transferase_dom_sf"/>
</dbReference>
<sequence>MVQMWEIVGGGDKGGIIVRDGETTKSNQLDDRLSTGALVEEVELKGDRLHYKLVLGTGPPDGWVSTKLKDKDLAVKTDKAPVSSPPPTSVGPKGEAPLPIGLFFPGQGSQYVKMMEKVMDIAAVKEMIEKSKPILGYDILEICLNGPEDKLEETRYCQPAMFLGGLAGLEKLKQDKPEAVSRASVMAGLSLGEYTALCAAGVMSFEDGLKLVKLRGEAMQEAATSGAKKQLMLSVAGLERAKLDPLCREAASKEDGGVCSVANCLFPQGFSIGGTEKAINTLKELAEKNGALQAKVLKTAGAFHTSLMQPAQDKLSAALEETLPNMKPPMHSVWMNASAQPIRPGTDPKEIVALLKRQLTNPVLWDDSMKAILKEGVNEFYEVGPMKQIKAMMKRIDATAWKATTNVEV</sequence>
<dbReference type="GO" id="GO:0016740">
    <property type="term" value="F:transferase activity"/>
    <property type="evidence" value="ECO:0007669"/>
    <property type="project" value="InterPro"/>
</dbReference>
<dbReference type="InterPro" id="IPR052760">
    <property type="entry name" value="Mitochondrial_malonyltrans"/>
</dbReference>
<evidence type="ECO:0000313" key="4">
    <source>
        <dbReference type="Proteomes" id="UP000601435"/>
    </source>
</evidence>
<accession>A0A812SP30</accession>
<dbReference type="SUPFAM" id="SSF55048">
    <property type="entry name" value="Probable ACP-binding domain of malonyl-CoA ACP transacylase"/>
    <property type="match status" value="1"/>
</dbReference>
<dbReference type="Gene3D" id="3.30.70.250">
    <property type="entry name" value="Malonyl-CoA ACP transacylase, ACP-binding"/>
    <property type="match status" value="1"/>
</dbReference>
<comment type="caution">
    <text evidence="3">The sequence shown here is derived from an EMBL/GenBank/DDBJ whole genome shotgun (WGS) entry which is preliminary data.</text>
</comment>
<dbReference type="PANTHER" id="PTHR47170">
    <property type="entry name" value="MALONYL-COA ACP TRANSACYLASE, ACP-BINDING"/>
    <property type="match status" value="1"/>
</dbReference>
<evidence type="ECO:0000313" key="3">
    <source>
        <dbReference type="EMBL" id="CAE7485899.1"/>
    </source>
</evidence>
<dbReference type="AlphaFoldDB" id="A0A812SP30"/>
<proteinExistence type="predicted"/>
<dbReference type="InterPro" id="IPR016036">
    <property type="entry name" value="Malonyl_transacylase_ACP-bd"/>
</dbReference>
<reference evidence="3" key="1">
    <citation type="submission" date="2021-02" db="EMBL/GenBank/DDBJ databases">
        <authorList>
            <person name="Dougan E. K."/>
            <person name="Rhodes N."/>
            <person name="Thang M."/>
            <person name="Chan C."/>
        </authorList>
    </citation>
    <scope>NUCLEOTIDE SEQUENCE</scope>
</reference>
<dbReference type="InterPro" id="IPR014043">
    <property type="entry name" value="Acyl_transferase_dom"/>
</dbReference>